<evidence type="ECO:0000313" key="3">
    <source>
        <dbReference type="Proteomes" id="UP000006548"/>
    </source>
</evidence>
<reference evidence="3" key="2">
    <citation type="journal article" date="2017" name="Plant J.">
        <title>Araport11: a complete reannotation of the Arabidopsis thaliana reference genome.</title>
        <authorList>
            <person name="Cheng C.Y."/>
            <person name="Krishnakumar V."/>
            <person name="Chan A.P."/>
            <person name="Thibaud-Nissen F."/>
            <person name="Schobel S."/>
            <person name="Town C.D."/>
        </authorList>
    </citation>
    <scope>GENOME REANNOTATION</scope>
    <source>
        <strain evidence="3">cv. Columbia</strain>
    </source>
</reference>
<evidence type="ECO:0000313" key="1">
    <source>
        <dbReference type="Araport" id="AT5G25995"/>
    </source>
</evidence>
<dbReference type="GeneID" id="28721197"/>
<name>A0A1P8BAW7_ARATH</name>
<sequence length="62" mass="6930">MMMLAIKLNLVSYENLNSSIVFSTDSVKGISGAYVTKSERLRRTADFIKQWDSISCMVEPPG</sequence>
<proteinExistence type="predicted"/>
<gene>
    <name evidence="1 2" type="ordered locus">At5g25995</name>
</gene>
<protein>
    <submittedName>
        <fullName evidence="2">Uncharacterized protein</fullName>
    </submittedName>
</protein>
<reference evidence="2 3" key="1">
    <citation type="journal article" date="2000" name="Nature">
        <title>Sequence and analysis of chromosome 5 of the plant Arabidopsis thaliana.</title>
        <authorList>
            <consortium name="Kazusa DNA Research Institute"/>
            <consortium name="Cold Spring Harbor and Washington University in St Louis Sequencing Consortium"/>
            <consortium name="European Union Arabidopsis Genome Sequencing Consortium"/>
            <person name="Tabata S."/>
            <person name="Kaneko T."/>
            <person name="Nakamura Y."/>
            <person name="Kotani H."/>
            <person name="Kato T."/>
            <person name="Asamizu E."/>
            <person name="Miyajima N."/>
            <person name="Sasamoto S."/>
            <person name="Kimura T."/>
            <person name="Hosouchi T."/>
            <person name="Kawashima K."/>
            <person name="Kohara M."/>
            <person name="Matsumoto M."/>
            <person name="Matsuno A."/>
            <person name="Muraki A."/>
            <person name="Nakayama S."/>
            <person name="Nakazaki N."/>
            <person name="Naruo K."/>
            <person name="Okumura S."/>
            <person name="Shinpo S."/>
            <person name="Takeuchi C."/>
            <person name="Wada T."/>
            <person name="Watanabe A."/>
            <person name="Yamada M."/>
            <person name="Yasuda M."/>
            <person name="Sato S."/>
            <person name="de la Bastide M."/>
            <person name="Huang E."/>
            <person name="Spiegel L."/>
            <person name="Gnoj L."/>
            <person name="O'Shaughnessy A."/>
            <person name="Preston R."/>
            <person name="Habermann K."/>
            <person name="Murray J."/>
            <person name="Johnson D."/>
            <person name="Rohlfing T."/>
            <person name="Nelson J."/>
            <person name="Stoneking T."/>
            <person name="Pepin K."/>
            <person name="Spieth J."/>
            <person name="Sekhon M."/>
            <person name="Armstrong J."/>
            <person name="Becker M."/>
            <person name="Belter E."/>
            <person name="Cordum H."/>
            <person name="Cordes M."/>
            <person name="Courtney L."/>
            <person name="Courtney W."/>
            <person name="Dante M."/>
            <person name="Du H."/>
            <person name="Edwards J."/>
            <person name="Fryman J."/>
            <person name="Haakensen B."/>
            <person name="Lamar E."/>
            <person name="Latreille P."/>
            <person name="Leonard S."/>
            <person name="Meyer R."/>
            <person name="Mulvaney E."/>
            <person name="Ozersky P."/>
            <person name="Riley A."/>
            <person name="Strowmatt C."/>
            <person name="Wagner-McPherson C."/>
            <person name="Wollam A."/>
            <person name="Yoakum M."/>
            <person name="Bell M."/>
            <person name="Dedhia N."/>
            <person name="Parnell L."/>
            <person name="Shah R."/>
            <person name="Rodriguez M."/>
            <person name="See L.H."/>
            <person name="Vil D."/>
            <person name="Baker J."/>
            <person name="Kirchoff K."/>
            <person name="Toth K."/>
            <person name="King L."/>
            <person name="Bahret A."/>
            <person name="Miller B."/>
            <person name="Marra M."/>
            <person name="Martienssen R."/>
            <person name="McCombie W.R."/>
            <person name="Wilson R.K."/>
            <person name="Murphy G."/>
            <person name="Bancroft I."/>
            <person name="Volckaert G."/>
            <person name="Wambutt R."/>
            <person name="Dusterhoft A."/>
            <person name="Stiekema W."/>
            <person name="Pohl T."/>
            <person name="Entian K.D."/>
            <person name="Terryn N."/>
            <person name="Hartley N."/>
            <person name="Bent E."/>
            <person name="Johnson S."/>
            <person name="Langham S.A."/>
            <person name="McCullagh B."/>
            <person name="Robben J."/>
            <person name="Grymonprez B."/>
            <person name="Zimmermann W."/>
            <person name="Ramsperger U."/>
            <person name="Wedler H."/>
            <person name="Balke K."/>
            <person name="Wedler E."/>
            <person name="Peters S."/>
            <person name="van Staveren M."/>
            <person name="Dirkse W."/>
            <person name="Mooijman P."/>
            <person name="Lankhorst R.K."/>
            <person name="Weitzenegger T."/>
            <person name="Bothe G."/>
            <person name="Rose M."/>
            <person name="Hauf J."/>
            <person name="Berneiser S."/>
            <person name="Hempel S."/>
            <person name="Feldpausch M."/>
            <person name="Lamberth S."/>
            <person name="Villarroel R."/>
            <person name="Gielen J."/>
            <person name="Ardiles W."/>
            <person name="Bents O."/>
            <person name="Lemcke K."/>
            <person name="Kolesov G."/>
            <person name="Mayer K."/>
            <person name="Rudd S."/>
            <person name="Schoof H."/>
            <person name="Schueller C."/>
            <person name="Zaccaria P."/>
            <person name="Mewes H.W."/>
            <person name="Bevan M."/>
            <person name="Fransz P."/>
        </authorList>
    </citation>
    <scope>NUCLEOTIDE SEQUENCE [LARGE SCALE GENOMIC DNA]</scope>
    <source>
        <strain evidence="3">cv. Columbia</strain>
    </source>
</reference>
<organism evidence="2 3">
    <name type="scientific">Arabidopsis thaliana</name>
    <name type="common">Mouse-ear cress</name>
    <dbReference type="NCBI Taxonomy" id="3702"/>
    <lineage>
        <taxon>Eukaryota</taxon>
        <taxon>Viridiplantae</taxon>
        <taxon>Streptophyta</taxon>
        <taxon>Embryophyta</taxon>
        <taxon>Tracheophyta</taxon>
        <taxon>Spermatophyta</taxon>
        <taxon>Magnoliopsida</taxon>
        <taxon>eudicotyledons</taxon>
        <taxon>Gunneridae</taxon>
        <taxon>Pentapetalae</taxon>
        <taxon>rosids</taxon>
        <taxon>malvids</taxon>
        <taxon>Brassicales</taxon>
        <taxon>Brassicaceae</taxon>
        <taxon>Camelineae</taxon>
        <taxon>Arabidopsis</taxon>
    </lineage>
</organism>
<evidence type="ECO:0000313" key="2">
    <source>
        <dbReference type="EMBL" id="ANM68740.1"/>
    </source>
</evidence>
<dbReference type="EMBL" id="CP002688">
    <property type="protein sequence ID" value="ANM68740.1"/>
    <property type="molecule type" value="Genomic_DNA"/>
</dbReference>
<dbReference type="KEGG" id="ath:AT5G25995"/>
<keyword evidence="3" id="KW-1185">Reference proteome</keyword>
<dbReference type="Araport" id="AT5G25995"/>
<accession>A0A1P8BAW7</accession>
<dbReference type="InParanoid" id="A0A1P8BAW7"/>
<dbReference type="RefSeq" id="NP_001330465.1">
    <property type="nucleotide sequence ID" value="NM_001343956.1"/>
</dbReference>
<dbReference type="AlphaFoldDB" id="A0A1P8BAW7"/>
<dbReference type="TAIR" id="AT5G25995"/>
<dbReference type="Proteomes" id="UP000006548">
    <property type="component" value="Chromosome 5"/>
</dbReference>
<dbReference type="ExpressionAtlas" id="A0A1P8BAW7">
    <property type="expression patterns" value="baseline and differential"/>
</dbReference>